<dbReference type="Pfam" id="PF13845">
    <property type="entry name" value="Septum_form"/>
    <property type="match status" value="1"/>
</dbReference>
<dbReference type="InterPro" id="IPR026004">
    <property type="entry name" value="Septum_form"/>
</dbReference>
<keyword evidence="3" id="KW-1185">Reference proteome</keyword>
<dbReference type="Proteomes" id="UP001500218">
    <property type="component" value="Unassembled WGS sequence"/>
</dbReference>
<accession>A0ABP4YN87</accession>
<comment type="caution">
    <text evidence="2">The sequence shown here is derived from an EMBL/GenBank/DDBJ whole genome shotgun (WGS) entry which is preliminary data.</text>
</comment>
<reference evidence="3" key="1">
    <citation type="journal article" date="2019" name="Int. J. Syst. Evol. Microbiol.">
        <title>The Global Catalogue of Microorganisms (GCM) 10K type strain sequencing project: providing services to taxonomists for standard genome sequencing and annotation.</title>
        <authorList>
            <consortium name="The Broad Institute Genomics Platform"/>
            <consortium name="The Broad Institute Genome Sequencing Center for Infectious Disease"/>
            <person name="Wu L."/>
            <person name="Ma J."/>
        </authorList>
    </citation>
    <scope>NUCLEOTIDE SEQUENCE [LARGE SCALE GENOMIC DNA]</scope>
    <source>
        <strain evidence="3">JCM 13250</strain>
    </source>
</reference>
<feature type="domain" description="Septum formation-related" evidence="1">
    <location>
        <begin position="69"/>
        <end position="277"/>
    </location>
</feature>
<organism evidence="2 3">
    <name type="scientific">Luedemannella flava</name>
    <dbReference type="NCBI Taxonomy" id="349316"/>
    <lineage>
        <taxon>Bacteria</taxon>
        <taxon>Bacillati</taxon>
        <taxon>Actinomycetota</taxon>
        <taxon>Actinomycetes</taxon>
        <taxon>Micromonosporales</taxon>
        <taxon>Micromonosporaceae</taxon>
        <taxon>Luedemannella</taxon>
    </lineage>
</organism>
<name>A0ABP4YN87_9ACTN</name>
<evidence type="ECO:0000259" key="1">
    <source>
        <dbReference type="Pfam" id="PF13845"/>
    </source>
</evidence>
<evidence type="ECO:0000313" key="3">
    <source>
        <dbReference type="Proteomes" id="UP001500218"/>
    </source>
</evidence>
<dbReference type="EMBL" id="BAAALT010000179">
    <property type="protein sequence ID" value="GAA1821071.1"/>
    <property type="molecule type" value="Genomic_DNA"/>
</dbReference>
<gene>
    <name evidence="2" type="ORF">GCM10009682_46490</name>
</gene>
<proteinExistence type="predicted"/>
<sequence length="299" mass="31827">MAAAVAAALALTLAGCGGPLNVGDGDIGGDWALLPEAKVPTPDSGVCRPKAGSDKSVDWTLASFYTEPPVDCAQEHASETYYVGKLPASENDKTSPPDPGDAGFKSAFTSCAKQASTFLGGDFHNARVSIVPVLPLDHLWQGGARWFRCELVEISDTLETIVTRKASAKDGLRGSRPLAITCANDTLTSDKKFVTNVTFIACAKPHYMEYTGVWAPADKKWPGKNAQATAKSENCFRLGANYLGMTVSGLHGVGGISWDTWGGSELLWSVGDRGVRCFMGPYDRKKRTGSIKGKQPSEF</sequence>
<evidence type="ECO:0000313" key="2">
    <source>
        <dbReference type="EMBL" id="GAA1821071.1"/>
    </source>
</evidence>
<protein>
    <recommendedName>
        <fullName evidence="1">Septum formation-related domain-containing protein</fullName>
    </recommendedName>
</protein>